<feature type="domain" description="UGSC-like" evidence="1">
    <location>
        <begin position="11"/>
        <end position="101"/>
    </location>
</feature>
<protein>
    <recommendedName>
        <fullName evidence="1">UGSC-like domain-containing protein</fullName>
    </recommendedName>
</protein>
<dbReference type="EMBL" id="UINC01026121">
    <property type="protein sequence ID" value="SVB02991.1"/>
    <property type="molecule type" value="Genomic_DNA"/>
</dbReference>
<reference evidence="2" key="1">
    <citation type="submission" date="2018-05" db="EMBL/GenBank/DDBJ databases">
        <authorList>
            <person name="Lanie J.A."/>
            <person name="Ng W.-L."/>
            <person name="Kazmierczak K.M."/>
            <person name="Andrzejewski T.M."/>
            <person name="Davidsen T.M."/>
            <person name="Wayne K.J."/>
            <person name="Tettelin H."/>
            <person name="Glass J.I."/>
            <person name="Rusch D."/>
            <person name="Podicherti R."/>
            <person name="Tsui H.-C.T."/>
            <person name="Winkler M.E."/>
        </authorList>
    </citation>
    <scope>NUCLEOTIDE SEQUENCE</scope>
</reference>
<dbReference type="Pfam" id="PF24696">
    <property type="entry name" value="UGSC"/>
    <property type="match status" value="1"/>
</dbReference>
<proteinExistence type="predicted"/>
<dbReference type="AlphaFoldDB" id="A0A382ANX9"/>
<dbReference type="InterPro" id="IPR057767">
    <property type="entry name" value="UGSC-like_dom"/>
</dbReference>
<organism evidence="2">
    <name type="scientific">marine metagenome</name>
    <dbReference type="NCBI Taxonomy" id="408172"/>
    <lineage>
        <taxon>unclassified sequences</taxon>
        <taxon>metagenomes</taxon>
        <taxon>ecological metagenomes</taxon>
    </lineage>
</organism>
<name>A0A382ANX9_9ZZZZ</name>
<gene>
    <name evidence="2" type="ORF">METZ01_LOCUS155845</name>
</gene>
<evidence type="ECO:0000259" key="1">
    <source>
        <dbReference type="Pfam" id="PF24696"/>
    </source>
</evidence>
<accession>A0A382ANX9</accession>
<evidence type="ECO:0000313" key="2">
    <source>
        <dbReference type="EMBL" id="SVB02991.1"/>
    </source>
</evidence>
<sequence>MSEKVDPEMILVDPTGHSLNTAGLHISPRPSDLRSKRLGLLDNTKANSEVILRKIADILDAKYEFSEIYYTKKHSSNLPPKPEVLSNLHLYADIVIAGVGD</sequence>